<evidence type="ECO:0000313" key="1">
    <source>
        <dbReference type="EMBL" id="MEM5400638.1"/>
    </source>
</evidence>
<name>A0ACC6RG89_9BURK</name>
<dbReference type="Proteomes" id="UP001392318">
    <property type="component" value="Unassembled WGS sequence"/>
</dbReference>
<comment type="caution">
    <text evidence="1">The sequence shown here is derived from an EMBL/GenBank/DDBJ whole genome shotgun (WGS) entry which is preliminary data.</text>
</comment>
<protein>
    <submittedName>
        <fullName evidence="1">GMC family oxidoreductase N-terminal domain-containing protein</fullName>
    </submittedName>
</protein>
<reference evidence="1" key="1">
    <citation type="submission" date="2024-01" db="EMBL/GenBank/DDBJ databases">
        <title>The diversity of rhizobia nodulating Mimosa spp. in eleven states of Brazil covering several biomes is determined by host plant, location, and edaphic factors.</title>
        <authorList>
            <person name="Rouws L."/>
            <person name="Barauna A."/>
            <person name="Beukes C."/>
            <person name="De Faria S.M."/>
            <person name="Gross E."/>
            <person name="Dos Reis Junior F.B."/>
            <person name="Simon M."/>
            <person name="Maluk M."/>
            <person name="Odee D.W."/>
            <person name="Kenicer G."/>
            <person name="Young J.P.W."/>
            <person name="Reis V.M."/>
            <person name="Zilli J."/>
            <person name="James E.K."/>
        </authorList>
    </citation>
    <scope>NUCLEOTIDE SEQUENCE</scope>
    <source>
        <strain evidence="1">JPY452</strain>
    </source>
</reference>
<keyword evidence="2" id="KW-1185">Reference proteome</keyword>
<proteinExistence type="predicted"/>
<dbReference type="EMBL" id="JAYMRU010000006">
    <property type="protein sequence ID" value="MEM5400638.1"/>
    <property type="molecule type" value="Genomic_DNA"/>
</dbReference>
<accession>A0ACC6RG89</accession>
<organism evidence="1 2">
    <name type="scientific">Paraburkholderia unamae</name>
    <dbReference type="NCBI Taxonomy" id="219649"/>
    <lineage>
        <taxon>Bacteria</taxon>
        <taxon>Pseudomonadati</taxon>
        <taxon>Pseudomonadota</taxon>
        <taxon>Betaproteobacteria</taxon>
        <taxon>Burkholderiales</taxon>
        <taxon>Burkholderiaceae</taxon>
        <taxon>Paraburkholderia</taxon>
    </lineage>
</organism>
<evidence type="ECO:0000313" key="2">
    <source>
        <dbReference type="Proteomes" id="UP001392318"/>
    </source>
</evidence>
<sequence>MQYDYIIVGGGSGGASLAGRLADRCPQASIALVEAGPHTARNPFVNMPLGVAALVPFRTKNNYAYETVPQPGLAGRRGYQPRGRGFGGSSTINAMIYTRGHPLDYDEWAQLGCTGWAWRDVLPYFLRAEDNERGASAWHGAGGPLAVADLRERNPVAARFVEAAREAGFRLNDDFNGEEQEGVGFYQVTQRGGERCTVARAYLYGRERPNLHLIADATVLRVSFDGARASGVELARGGAIETLQARAEVILAAGAFNSPQLLMCSGIGPADALRALGIAVRHDAPEVGRNLIDHIDFTFNKRVRSSDTVGYSLRGAARMTAGFVRYLRGRRGMLTTNVAEAGGFLKSRPELDRPDLQLHFCTALVDDHSRRLHWGHGYSLHVCVLRPASRGTVTLASADARVAPAIDPRFLSDPRDLDALAQGARLARRILDAPALAQLGGRELYTHGEQSDAQLRETIARHADTIYHPVATCRMGGDARSVVDPQLRVRGVTGLRIADASVMPTLIGGNTNAPSVMIGERAADFIAQAQYAPDTAAQRVDA</sequence>
<gene>
    <name evidence="1" type="ORF">VSR83_11150</name>
</gene>